<evidence type="ECO:0000313" key="2">
    <source>
        <dbReference type="Proteomes" id="UP000217790"/>
    </source>
</evidence>
<dbReference type="OrthoDB" id="2839726at2759"/>
<sequence>MIPPSTSPVVVKALNVGQLKCLPASLFFTPVVEGHEFFSGPIYASRQRDDLVLRENSESLSPAVHRYIGSLGGLNVRETIEASTDVPEKLTKGDVDLGSVKAVIWK</sequence>
<protein>
    <submittedName>
        <fullName evidence="1">Uncharacterized protein</fullName>
    </submittedName>
</protein>
<organism evidence="1 2">
    <name type="scientific">Armillaria gallica</name>
    <name type="common">Bulbous honey fungus</name>
    <name type="synonym">Armillaria bulbosa</name>
    <dbReference type="NCBI Taxonomy" id="47427"/>
    <lineage>
        <taxon>Eukaryota</taxon>
        <taxon>Fungi</taxon>
        <taxon>Dikarya</taxon>
        <taxon>Basidiomycota</taxon>
        <taxon>Agaricomycotina</taxon>
        <taxon>Agaricomycetes</taxon>
        <taxon>Agaricomycetidae</taxon>
        <taxon>Agaricales</taxon>
        <taxon>Marasmiineae</taxon>
        <taxon>Physalacriaceae</taxon>
        <taxon>Armillaria</taxon>
    </lineage>
</organism>
<dbReference type="AlphaFoldDB" id="A0A2H3EDX8"/>
<dbReference type="EMBL" id="KZ293644">
    <property type="protein sequence ID" value="PBL04235.1"/>
    <property type="molecule type" value="Genomic_DNA"/>
</dbReference>
<reference evidence="2" key="1">
    <citation type="journal article" date="2017" name="Nat. Ecol. Evol.">
        <title>Genome expansion and lineage-specific genetic innovations in the forest pathogenic fungi Armillaria.</title>
        <authorList>
            <person name="Sipos G."/>
            <person name="Prasanna A.N."/>
            <person name="Walter M.C."/>
            <person name="O'Connor E."/>
            <person name="Balint B."/>
            <person name="Krizsan K."/>
            <person name="Kiss B."/>
            <person name="Hess J."/>
            <person name="Varga T."/>
            <person name="Slot J."/>
            <person name="Riley R."/>
            <person name="Boka B."/>
            <person name="Rigling D."/>
            <person name="Barry K."/>
            <person name="Lee J."/>
            <person name="Mihaltcheva S."/>
            <person name="LaButti K."/>
            <person name="Lipzen A."/>
            <person name="Waldron R."/>
            <person name="Moloney N.M."/>
            <person name="Sperisen C."/>
            <person name="Kredics L."/>
            <person name="Vagvoelgyi C."/>
            <person name="Patrignani A."/>
            <person name="Fitzpatrick D."/>
            <person name="Nagy I."/>
            <person name="Doyle S."/>
            <person name="Anderson J.B."/>
            <person name="Grigoriev I.V."/>
            <person name="Gueldener U."/>
            <person name="Muensterkoetter M."/>
            <person name="Nagy L.G."/>
        </authorList>
    </citation>
    <scope>NUCLEOTIDE SEQUENCE [LARGE SCALE GENOMIC DNA]</scope>
    <source>
        <strain evidence="2">Ar21-2</strain>
    </source>
</reference>
<keyword evidence="2" id="KW-1185">Reference proteome</keyword>
<dbReference type="Proteomes" id="UP000217790">
    <property type="component" value="Unassembled WGS sequence"/>
</dbReference>
<evidence type="ECO:0000313" key="1">
    <source>
        <dbReference type="EMBL" id="PBL04235.1"/>
    </source>
</evidence>
<dbReference type="STRING" id="47427.A0A2H3EDX8"/>
<accession>A0A2H3EDX8</accession>
<name>A0A2H3EDX8_ARMGA</name>
<gene>
    <name evidence="1" type="ORF">ARMGADRAFT_1022695</name>
</gene>
<dbReference type="InParanoid" id="A0A2H3EDX8"/>
<proteinExistence type="predicted"/>